<keyword evidence="9" id="KW-1185">Reference proteome</keyword>
<comment type="subcellular location">
    <subcellularLocation>
        <location evidence="7">Cytoplasm</location>
    </subcellularLocation>
</comment>
<dbReference type="Gene3D" id="3.90.80.10">
    <property type="entry name" value="Inorganic pyrophosphatase"/>
    <property type="match status" value="1"/>
</dbReference>
<dbReference type="InterPro" id="IPR036649">
    <property type="entry name" value="Pyrophosphatase_sf"/>
</dbReference>
<evidence type="ECO:0000256" key="2">
    <source>
        <dbReference type="ARBA" id="ARBA00022490"/>
    </source>
</evidence>
<dbReference type="SUPFAM" id="SSF50324">
    <property type="entry name" value="Inorganic pyrophosphatase"/>
    <property type="match status" value="1"/>
</dbReference>
<evidence type="ECO:0000256" key="3">
    <source>
        <dbReference type="ARBA" id="ARBA00022723"/>
    </source>
</evidence>
<dbReference type="HOGENOM" id="CLU_073198_1_2_9"/>
<evidence type="ECO:0000313" key="9">
    <source>
        <dbReference type="Proteomes" id="UP000008544"/>
    </source>
</evidence>
<keyword evidence="2 7" id="KW-0963">Cytoplasm</keyword>
<evidence type="ECO:0000256" key="6">
    <source>
        <dbReference type="ARBA" id="ARBA00047820"/>
    </source>
</evidence>
<dbReference type="OrthoDB" id="5187599at2"/>
<evidence type="ECO:0000256" key="1">
    <source>
        <dbReference type="ARBA" id="ARBA00001946"/>
    </source>
</evidence>
<feature type="binding site" evidence="7">
    <location>
        <position position="39"/>
    </location>
    <ligand>
        <name>substrate</name>
    </ligand>
</feature>
<sequence>MFIPHAKTPLEVEVTIEIPRGSSNKYEYDRRRGIMRLDRVLYSPVHYPTDYGFIPNTLAEDGDELDVMVMISTATFPGCLVEARVLGALEMADEKGRDVKILAAAARDPRMDRFRTLADVDAHRLREIEYFFTIYKDLEHKQTLVRGWRNLDFAREVVFRSLRPYSAPTVK</sequence>
<dbReference type="GO" id="GO:0006796">
    <property type="term" value="P:phosphate-containing compound metabolic process"/>
    <property type="evidence" value="ECO:0007669"/>
    <property type="project" value="InterPro"/>
</dbReference>
<dbReference type="RefSeq" id="WP_012302909.1">
    <property type="nucleotide sequence ID" value="NC_010424.1"/>
</dbReference>
<dbReference type="Pfam" id="PF00719">
    <property type="entry name" value="Pyrophosphatase"/>
    <property type="match status" value="1"/>
</dbReference>
<dbReference type="PANTHER" id="PTHR10286">
    <property type="entry name" value="INORGANIC PYROPHOSPHATASE"/>
    <property type="match status" value="1"/>
</dbReference>
<dbReference type="InterPro" id="IPR008162">
    <property type="entry name" value="Pyrophosphatase"/>
</dbReference>
<dbReference type="PROSITE" id="PS00387">
    <property type="entry name" value="PPASE"/>
    <property type="match status" value="1"/>
</dbReference>
<feature type="binding site" evidence="7">
    <location>
        <position position="135"/>
    </location>
    <ligand>
        <name>substrate</name>
    </ligand>
</feature>
<evidence type="ECO:0000256" key="5">
    <source>
        <dbReference type="ARBA" id="ARBA00022842"/>
    </source>
</evidence>
<dbReference type="eggNOG" id="COG0221">
    <property type="taxonomic scope" value="Bacteria"/>
</dbReference>
<dbReference type="EMBL" id="CP000860">
    <property type="protein sequence ID" value="ACA60333.1"/>
    <property type="molecule type" value="Genomic_DNA"/>
</dbReference>
<comment type="similarity">
    <text evidence="7">Belongs to the PPase family.</text>
</comment>
<reference evidence="9" key="1">
    <citation type="submission" date="2007-10" db="EMBL/GenBank/DDBJ databases">
        <title>Complete sequence of chromosome of Desulforudis audaxviator MP104C.</title>
        <authorList>
            <person name="Copeland A."/>
            <person name="Lucas S."/>
            <person name="Lapidus A."/>
            <person name="Barry K."/>
            <person name="Glavina del Rio T."/>
            <person name="Dalin E."/>
            <person name="Tice H."/>
            <person name="Bruce D."/>
            <person name="Pitluck S."/>
            <person name="Lowry S.R."/>
            <person name="Larimer F."/>
            <person name="Land M.L."/>
            <person name="Hauser L."/>
            <person name="Kyrpides N."/>
            <person name="Ivanova N.N."/>
            <person name="Richardson P."/>
        </authorList>
    </citation>
    <scope>NUCLEOTIDE SEQUENCE [LARGE SCALE GENOMIC DNA]</scope>
    <source>
        <strain evidence="9">MP104C</strain>
    </source>
</reference>
<dbReference type="STRING" id="477974.Daud_1840"/>
<evidence type="ECO:0000256" key="4">
    <source>
        <dbReference type="ARBA" id="ARBA00022801"/>
    </source>
</evidence>
<keyword evidence="5 7" id="KW-0460">Magnesium</keyword>
<dbReference type="GO" id="GO:0000287">
    <property type="term" value="F:magnesium ion binding"/>
    <property type="evidence" value="ECO:0007669"/>
    <property type="project" value="UniProtKB-UniRule"/>
</dbReference>
<proteinExistence type="inferred from homology"/>
<comment type="function">
    <text evidence="7">Catalyzes the hydrolysis of inorganic pyrophosphate (PPi) forming two phosphate ions.</text>
</comment>
<dbReference type="FunFam" id="3.90.80.10:FF:000003">
    <property type="entry name" value="Inorganic pyrophosphatase"/>
    <property type="match status" value="1"/>
</dbReference>
<keyword evidence="4 7" id="KW-0378">Hydrolase</keyword>
<dbReference type="EC" id="3.6.1.1" evidence="7"/>
<feature type="binding site" evidence="7">
    <location>
        <position position="66"/>
    </location>
    <ligand>
        <name>Mg(2+)</name>
        <dbReference type="ChEBI" id="CHEBI:18420"/>
        <label>1</label>
    </ligand>
</feature>
<reference evidence="8 9" key="2">
    <citation type="journal article" date="2008" name="Science">
        <title>Environmental genomics reveals a single-species ecosystem deep within Earth.</title>
        <authorList>
            <person name="Chivian D."/>
            <person name="Brodie E.L."/>
            <person name="Alm E.J."/>
            <person name="Culley D.E."/>
            <person name="Dehal P.S."/>
            <person name="Desantis T.Z."/>
            <person name="Gihring T.M."/>
            <person name="Lapidus A."/>
            <person name="Lin L.H."/>
            <person name="Lowry S.R."/>
            <person name="Moser D.P."/>
            <person name="Richardson P.M."/>
            <person name="Southam G."/>
            <person name="Wanger G."/>
            <person name="Pratt L.M."/>
            <person name="Andersen G.L."/>
            <person name="Hazen T.C."/>
            <person name="Brockman F.J."/>
            <person name="Arkin A.P."/>
            <person name="Onstott T.C."/>
        </authorList>
    </citation>
    <scope>NUCLEOTIDE SEQUENCE [LARGE SCALE GENOMIC DNA]</scope>
    <source>
        <strain evidence="8 9">MP104C</strain>
    </source>
</reference>
<dbReference type="KEGG" id="dau:Daud_1840"/>
<evidence type="ECO:0000256" key="7">
    <source>
        <dbReference type="HAMAP-Rule" id="MF_00209"/>
    </source>
</evidence>
<dbReference type="CDD" id="cd00412">
    <property type="entry name" value="pyrophosphatase"/>
    <property type="match status" value="1"/>
</dbReference>
<gene>
    <name evidence="7" type="primary">ppa</name>
    <name evidence="8" type="ordered locus">Daud_1840</name>
</gene>
<accession>B1I5M0</accession>
<feature type="binding site" evidence="7">
    <location>
        <position position="66"/>
    </location>
    <ligand>
        <name>Mg(2+)</name>
        <dbReference type="ChEBI" id="CHEBI:18420"/>
        <label>2</label>
    </ligand>
</feature>
<name>B1I5M0_DESAP</name>
<dbReference type="AlphaFoldDB" id="B1I5M0"/>
<keyword evidence="3 7" id="KW-0479">Metal-binding</keyword>
<dbReference type="GO" id="GO:0004427">
    <property type="term" value="F:inorganic diphosphate phosphatase activity"/>
    <property type="evidence" value="ECO:0007669"/>
    <property type="project" value="UniProtKB-UniRule"/>
</dbReference>
<dbReference type="GO" id="GO:0005737">
    <property type="term" value="C:cytoplasm"/>
    <property type="evidence" value="ECO:0007669"/>
    <property type="project" value="UniProtKB-SubCell"/>
</dbReference>
<organism evidence="8 9">
    <name type="scientific">Desulforudis audaxviator (strain MP104C)</name>
    <dbReference type="NCBI Taxonomy" id="477974"/>
    <lineage>
        <taxon>Bacteria</taxon>
        <taxon>Bacillati</taxon>
        <taxon>Bacillota</taxon>
        <taxon>Clostridia</taxon>
        <taxon>Thermoanaerobacterales</taxon>
        <taxon>Candidatus Desulforudaceae</taxon>
        <taxon>Candidatus Desulforudis</taxon>
    </lineage>
</organism>
<comment type="subunit">
    <text evidence="7">Homohexamer.</text>
</comment>
<protein>
    <recommendedName>
        <fullName evidence="7">Inorganic pyrophosphatase</fullName>
        <ecNumber evidence="7">3.6.1.1</ecNumber>
    </recommendedName>
    <alternativeName>
        <fullName evidence="7">Pyrophosphate phospho-hydrolase</fullName>
        <shortName evidence="7">PPase</shortName>
    </alternativeName>
</protein>
<dbReference type="Proteomes" id="UP000008544">
    <property type="component" value="Chromosome"/>
</dbReference>
<feature type="binding site" evidence="7">
    <location>
        <position position="61"/>
    </location>
    <ligand>
        <name>Mg(2+)</name>
        <dbReference type="ChEBI" id="CHEBI:18420"/>
        <label>1</label>
    </ligand>
</feature>
<dbReference type="HAMAP" id="MF_00209">
    <property type="entry name" value="Inorganic_PPase"/>
    <property type="match status" value="1"/>
</dbReference>
<comment type="cofactor">
    <cofactor evidence="1 7">
        <name>Mg(2+)</name>
        <dbReference type="ChEBI" id="CHEBI:18420"/>
    </cofactor>
</comment>
<evidence type="ECO:0000313" key="8">
    <source>
        <dbReference type="EMBL" id="ACA60333.1"/>
    </source>
</evidence>
<feature type="binding site" evidence="7">
    <location>
        <position position="51"/>
    </location>
    <ligand>
        <name>substrate</name>
    </ligand>
</feature>
<comment type="catalytic activity">
    <reaction evidence="6 7">
        <text>diphosphate + H2O = 2 phosphate + H(+)</text>
        <dbReference type="Rhea" id="RHEA:24576"/>
        <dbReference type="ChEBI" id="CHEBI:15377"/>
        <dbReference type="ChEBI" id="CHEBI:15378"/>
        <dbReference type="ChEBI" id="CHEBI:33019"/>
        <dbReference type="ChEBI" id="CHEBI:43474"/>
        <dbReference type="EC" id="3.6.1.1"/>
    </reaction>
</comment>
<feature type="binding site" evidence="7">
    <location>
        <position position="98"/>
    </location>
    <ligand>
        <name>Mg(2+)</name>
        <dbReference type="ChEBI" id="CHEBI:18420"/>
        <label>1</label>
    </ligand>
</feature>
<feature type="binding site" evidence="7">
    <location>
        <position position="25"/>
    </location>
    <ligand>
        <name>substrate</name>
    </ligand>
</feature>